<accession>X0VFI0</accession>
<feature type="non-terminal residue" evidence="1">
    <location>
        <position position="1"/>
    </location>
</feature>
<organism evidence="1">
    <name type="scientific">marine sediment metagenome</name>
    <dbReference type="NCBI Taxonomy" id="412755"/>
    <lineage>
        <taxon>unclassified sequences</taxon>
        <taxon>metagenomes</taxon>
        <taxon>ecological metagenomes</taxon>
    </lineage>
</organism>
<proteinExistence type="predicted"/>
<sequence>FAASAGEALKVQVFNIGGGLVYDASAVGSELAWAMRASTGELVANGVYLARVSVKTAAGWVNGGLFRILVLR</sequence>
<evidence type="ECO:0008006" key="2">
    <source>
        <dbReference type="Google" id="ProtNLM"/>
    </source>
</evidence>
<comment type="caution">
    <text evidence="1">The sequence shown here is derived from an EMBL/GenBank/DDBJ whole genome shotgun (WGS) entry which is preliminary data.</text>
</comment>
<dbReference type="AlphaFoldDB" id="X0VFI0"/>
<name>X0VFI0_9ZZZZ</name>
<dbReference type="EMBL" id="BARS01011131">
    <property type="protein sequence ID" value="GAF99320.1"/>
    <property type="molecule type" value="Genomic_DNA"/>
</dbReference>
<reference evidence="1" key="1">
    <citation type="journal article" date="2014" name="Front. Microbiol.">
        <title>High frequency of phylogenetically diverse reductive dehalogenase-homologous genes in deep subseafloor sedimentary metagenomes.</title>
        <authorList>
            <person name="Kawai M."/>
            <person name="Futagami T."/>
            <person name="Toyoda A."/>
            <person name="Takaki Y."/>
            <person name="Nishi S."/>
            <person name="Hori S."/>
            <person name="Arai W."/>
            <person name="Tsubouchi T."/>
            <person name="Morono Y."/>
            <person name="Uchiyama I."/>
            <person name="Ito T."/>
            <person name="Fujiyama A."/>
            <person name="Inagaki F."/>
            <person name="Takami H."/>
        </authorList>
    </citation>
    <scope>NUCLEOTIDE SEQUENCE</scope>
    <source>
        <strain evidence="1">Expedition CK06-06</strain>
    </source>
</reference>
<evidence type="ECO:0000313" key="1">
    <source>
        <dbReference type="EMBL" id="GAF99320.1"/>
    </source>
</evidence>
<gene>
    <name evidence="1" type="ORF">S01H1_20361</name>
</gene>
<protein>
    <recommendedName>
        <fullName evidence="2">FlgD Ig-like domain-containing protein</fullName>
    </recommendedName>
</protein>